<dbReference type="Proteomes" id="UP000700706">
    <property type="component" value="Unassembled WGS sequence"/>
</dbReference>
<feature type="transmembrane region" description="Helical" evidence="2">
    <location>
        <begin position="139"/>
        <end position="158"/>
    </location>
</feature>
<protein>
    <submittedName>
        <fullName evidence="3">Uncharacterized protein</fullName>
    </submittedName>
</protein>
<proteinExistence type="predicted"/>
<gene>
    <name evidence="3" type="ORF">JF625_17500</name>
</gene>
<evidence type="ECO:0000313" key="4">
    <source>
        <dbReference type="Proteomes" id="UP000700706"/>
    </source>
</evidence>
<name>A0A952FKX8_9PROT</name>
<evidence type="ECO:0000256" key="2">
    <source>
        <dbReference type="SAM" id="Phobius"/>
    </source>
</evidence>
<keyword evidence="2" id="KW-0472">Membrane</keyword>
<accession>A0A952FKX8</accession>
<dbReference type="EMBL" id="JAEKLZ010000243">
    <property type="protein sequence ID" value="MBW8726927.1"/>
    <property type="molecule type" value="Genomic_DNA"/>
</dbReference>
<comment type="caution">
    <text evidence="3">The sequence shown here is derived from an EMBL/GenBank/DDBJ whole genome shotgun (WGS) entry which is preliminary data.</text>
</comment>
<reference evidence="3" key="1">
    <citation type="submission" date="2020-06" db="EMBL/GenBank/DDBJ databases">
        <title>Stable isotope informed genome-resolved metagenomics uncovers potential trophic interactions in rhizosphere soil.</title>
        <authorList>
            <person name="Starr E.P."/>
            <person name="Shi S."/>
            <person name="Blazewicz S.J."/>
            <person name="Koch B.J."/>
            <person name="Probst A.J."/>
            <person name="Hungate B.A."/>
            <person name="Pett-Ridge J."/>
            <person name="Firestone M.K."/>
            <person name="Banfield J.F."/>
        </authorList>
    </citation>
    <scope>NUCLEOTIDE SEQUENCE</scope>
    <source>
        <strain evidence="3">YM_69_17</strain>
    </source>
</reference>
<evidence type="ECO:0000256" key="1">
    <source>
        <dbReference type="SAM" id="MobiDB-lite"/>
    </source>
</evidence>
<feature type="compositionally biased region" description="Low complexity" evidence="1">
    <location>
        <begin position="96"/>
        <end position="113"/>
    </location>
</feature>
<dbReference type="AlphaFoldDB" id="A0A952FKX8"/>
<sequence length="159" mass="16745">MTMRTSSRTVTFVRPFILSGIDGPQPPGTYTVETDEELLDGSSPPVYRRIATMIRLPGRPGSGELVQVVTVDPDELAAALLRDGAAPPAPPPRPPAAAGAAASARAEAQTGEAPGPQAPRPLDRLLDGWRYWAATNPRAPAWIVAIVAGILFAAFIVAW</sequence>
<keyword evidence="2" id="KW-1133">Transmembrane helix</keyword>
<evidence type="ECO:0000313" key="3">
    <source>
        <dbReference type="EMBL" id="MBW8726927.1"/>
    </source>
</evidence>
<organism evidence="3 4">
    <name type="scientific">Inquilinus limosus</name>
    <dbReference type="NCBI Taxonomy" id="171674"/>
    <lineage>
        <taxon>Bacteria</taxon>
        <taxon>Pseudomonadati</taxon>
        <taxon>Pseudomonadota</taxon>
        <taxon>Alphaproteobacteria</taxon>
        <taxon>Rhodospirillales</taxon>
        <taxon>Rhodospirillaceae</taxon>
        <taxon>Inquilinus</taxon>
    </lineage>
</organism>
<feature type="region of interest" description="Disordered" evidence="1">
    <location>
        <begin position="83"/>
        <end position="121"/>
    </location>
</feature>
<keyword evidence="2" id="KW-0812">Transmembrane</keyword>